<dbReference type="Proteomes" id="UP001143910">
    <property type="component" value="Unassembled WGS sequence"/>
</dbReference>
<name>A0ACC1MHH2_9HYPO</name>
<evidence type="ECO:0000313" key="1">
    <source>
        <dbReference type="EMBL" id="KAJ2966107.1"/>
    </source>
</evidence>
<comment type="caution">
    <text evidence="1">The sequence shown here is derived from an EMBL/GenBank/DDBJ whole genome shotgun (WGS) entry which is preliminary data.</text>
</comment>
<sequence>MGKSCIYLDMPQTRRKPKPGSRRADGLEKKVDRLASQLAALTRQNGQTESPGPSSLHDRSSSSVVVESATSITSLLESANEPSHGLDLPTRSILEGQSSIMDRGLLSEADAELLIKSFRYDFGLKFPFVVLGHGETAVNLVSREPFLFLCIVAATMSLAHPLRRTVTNEVMQHVMLRVIARSERNLELLRGLLVYCAWFTYPAQKGHPQLLVLMQLCVSILFDLGLYRKPSLSADEKRALLGTYWLSAGLSGTLGHPVSMKHDKRIDECLDNIEASSDHLSDRWIKPFVQLVSFGAKVDEAYISTQAAGGVSLIQVMRGALKRQLDSMMPSIEKVVSTCPLATSRSLATEPGLQFHVKQPTDFFFPLENAIRAEVKYMEIRLEELCLKEELWVADPTSTIRTTMLMDLMIRCKELIQDATNLPRHEIAQISISTSSRLCAAIGFIPAAVLTLLQLLARHPTNSSWLAEARAIVDAADYSSVVESLVNALETKVEGMTEEDKEADIMGSLCSKMRILARCYPYRVRAIVDLGQLEDGIQKVASTNSVTANQAPVIDGQVWHSPYDSVDDSFSLDDMEWASLLGEFNGSSWNTWETS</sequence>
<keyword evidence="2" id="KW-1185">Reference proteome</keyword>
<proteinExistence type="predicted"/>
<organism evidence="1 2">
    <name type="scientific">Zarea fungicola</name>
    <dbReference type="NCBI Taxonomy" id="93591"/>
    <lineage>
        <taxon>Eukaryota</taxon>
        <taxon>Fungi</taxon>
        <taxon>Dikarya</taxon>
        <taxon>Ascomycota</taxon>
        <taxon>Pezizomycotina</taxon>
        <taxon>Sordariomycetes</taxon>
        <taxon>Hypocreomycetidae</taxon>
        <taxon>Hypocreales</taxon>
        <taxon>Cordycipitaceae</taxon>
        <taxon>Zarea</taxon>
    </lineage>
</organism>
<accession>A0ACC1MHH2</accession>
<reference evidence="1" key="1">
    <citation type="submission" date="2022-08" db="EMBL/GenBank/DDBJ databases">
        <title>Genome Sequence of Lecanicillium fungicola.</title>
        <authorList>
            <person name="Buettner E."/>
        </authorList>
    </citation>
    <scope>NUCLEOTIDE SEQUENCE</scope>
    <source>
        <strain evidence="1">Babe33</strain>
    </source>
</reference>
<dbReference type="EMBL" id="JANJQO010002739">
    <property type="protein sequence ID" value="KAJ2966107.1"/>
    <property type="molecule type" value="Genomic_DNA"/>
</dbReference>
<gene>
    <name evidence="1" type="ORF">NQ176_g10301</name>
</gene>
<protein>
    <submittedName>
        <fullName evidence="1">Uncharacterized protein</fullName>
    </submittedName>
</protein>
<evidence type="ECO:0000313" key="2">
    <source>
        <dbReference type="Proteomes" id="UP001143910"/>
    </source>
</evidence>